<evidence type="ECO:0000313" key="1">
    <source>
        <dbReference type="Proteomes" id="UP000887580"/>
    </source>
</evidence>
<protein>
    <submittedName>
        <fullName evidence="2">Ureidoglycolate hydrolase</fullName>
    </submittedName>
</protein>
<sequence>MTNVRVTPLNDNLIENGIYPSEKFDHATLRKCNWPKLPGHRTPEGGTGGEYFGEDVKVVWKNDKLIFPVGEIEIPIAERNEDQITYFGSFVAQLDSDIAYYPEKHFVSIHSKDFLVFVCCKSTTNNSPMFRAIHVPHGYGIVVEANVAHSMPIPIHTNHVDFKVYHRSVNSVAQFNLTNPLNVNIKDLDESTTITVLKAVCEDEEEEEKGRRSKSPTKKIRLPLDFSSELLHAHPANATKFKEYGKIIENVHEYEDSVTHEPWPRTFTPKEFPGLEFQPAADALSECNGEALVQDFRMIWSTHLFDKNSNTLRFNGLSGSFAGAEGKPGVEFNKISNEYKVDTLMTRPDGSFYIHSKDRKSTFFMIFAKPDKETGEPIKDTLKVFSFSPGHGVRLEPGFWHSVPIPHASNDIVEFRETVAETNANIVANVHFESNGPLRFTAS</sequence>
<organism evidence="1 2">
    <name type="scientific">Panagrolaimus sp. PS1159</name>
    <dbReference type="NCBI Taxonomy" id="55785"/>
    <lineage>
        <taxon>Eukaryota</taxon>
        <taxon>Metazoa</taxon>
        <taxon>Ecdysozoa</taxon>
        <taxon>Nematoda</taxon>
        <taxon>Chromadorea</taxon>
        <taxon>Rhabditida</taxon>
        <taxon>Tylenchina</taxon>
        <taxon>Panagrolaimomorpha</taxon>
        <taxon>Panagrolaimoidea</taxon>
        <taxon>Panagrolaimidae</taxon>
        <taxon>Panagrolaimus</taxon>
    </lineage>
</organism>
<accession>A0AC35F265</accession>
<dbReference type="Proteomes" id="UP000887580">
    <property type="component" value="Unplaced"/>
</dbReference>
<name>A0AC35F265_9BILA</name>
<evidence type="ECO:0000313" key="2">
    <source>
        <dbReference type="WBParaSite" id="PS1159_v2.g1306.t1"/>
    </source>
</evidence>
<reference evidence="2" key="1">
    <citation type="submission" date="2022-11" db="UniProtKB">
        <authorList>
            <consortium name="WormBaseParasite"/>
        </authorList>
    </citation>
    <scope>IDENTIFICATION</scope>
</reference>
<dbReference type="WBParaSite" id="PS1159_v2.g1306.t1">
    <property type="protein sequence ID" value="PS1159_v2.g1306.t1"/>
    <property type="gene ID" value="PS1159_v2.g1306"/>
</dbReference>
<proteinExistence type="predicted"/>